<dbReference type="AlphaFoldDB" id="A0A225X2G3"/>
<keyword evidence="4" id="KW-1185">Reference proteome</keyword>
<feature type="region of interest" description="Disordered" evidence="2">
    <location>
        <begin position="535"/>
        <end position="612"/>
    </location>
</feature>
<feature type="region of interest" description="Disordered" evidence="2">
    <location>
        <begin position="411"/>
        <end position="491"/>
    </location>
</feature>
<organism evidence="3 4">
    <name type="scientific">Phytophthora megakarya</name>
    <dbReference type="NCBI Taxonomy" id="4795"/>
    <lineage>
        <taxon>Eukaryota</taxon>
        <taxon>Sar</taxon>
        <taxon>Stramenopiles</taxon>
        <taxon>Oomycota</taxon>
        <taxon>Peronosporomycetes</taxon>
        <taxon>Peronosporales</taxon>
        <taxon>Peronosporaceae</taxon>
        <taxon>Phytophthora</taxon>
    </lineage>
</organism>
<gene>
    <name evidence="3" type="ORF">PHMEG_0001750</name>
</gene>
<feature type="compositionally biased region" description="Acidic residues" evidence="2">
    <location>
        <begin position="439"/>
        <end position="452"/>
    </location>
</feature>
<dbReference type="OrthoDB" id="117706at2759"/>
<feature type="region of interest" description="Disordered" evidence="2">
    <location>
        <begin position="290"/>
        <end position="309"/>
    </location>
</feature>
<keyword evidence="1" id="KW-0175">Coiled coil</keyword>
<protein>
    <submittedName>
        <fullName evidence="3">Uncharacterized protein</fullName>
    </submittedName>
</protein>
<feature type="coiled-coil region" evidence="1">
    <location>
        <begin position="37"/>
        <end position="64"/>
    </location>
</feature>
<evidence type="ECO:0000313" key="4">
    <source>
        <dbReference type="Proteomes" id="UP000198211"/>
    </source>
</evidence>
<reference evidence="4" key="1">
    <citation type="submission" date="2017-03" db="EMBL/GenBank/DDBJ databases">
        <title>Phytopthora megakarya and P. palmivora, two closely related causual agents of cacao black pod achieved similar genome size and gene model numbers by different mechanisms.</title>
        <authorList>
            <person name="Ali S."/>
            <person name="Shao J."/>
            <person name="Larry D.J."/>
            <person name="Kronmiller B."/>
            <person name="Shen D."/>
            <person name="Strem M.D."/>
            <person name="Melnick R.L."/>
            <person name="Guiltinan M.J."/>
            <person name="Tyler B.M."/>
            <person name="Meinhardt L.W."/>
            <person name="Bailey B.A."/>
        </authorList>
    </citation>
    <scope>NUCLEOTIDE SEQUENCE [LARGE SCALE GENOMIC DNA]</scope>
    <source>
        <strain evidence="4">zdho120</strain>
    </source>
</reference>
<evidence type="ECO:0000313" key="3">
    <source>
        <dbReference type="EMBL" id="OWZ23380.1"/>
    </source>
</evidence>
<name>A0A225X2G3_9STRA</name>
<comment type="caution">
    <text evidence="3">The sequence shown here is derived from an EMBL/GenBank/DDBJ whole genome shotgun (WGS) entry which is preliminary data.</text>
</comment>
<evidence type="ECO:0000256" key="1">
    <source>
        <dbReference type="SAM" id="Coils"/>
    </source>
</evidence>
<evidence type="ECO:0000256" key="2">
    <source>
        <dbReference type="SAM" id="MobiDB-lite"/>
    </source>
</evidence>
<sequence length="1097" mass="120710">MDDAPVAAQISQADIIERQAENIARLKRQVQKGNEYKQLTKSKLKEAAARLKEYRLRVETTLNQVKPKRHVRHAATQTLEKSTVTRTCQTQLSGNVEQGNKRIMVDSGVQTVDVVEDTMPSRKRHRGQVASTETEMDQLVPKLSRGSETLKDIKTSTSTVWSLQEPLQNVGDANFHETSAALDAELAFSDSDESGGTGDMLEIGSGVEGAKLGEASSGLLAFDLAVSSEIDKELEFSSDEEERTGTDMKTSETDASTDRAVTQTTVNNDSSSTSLVGINQAAQNEIDKKLASNNEDEDHSVSRQIGEAADKITRIESRIGSSNAARDKSGGSLRSGGLDQAICNEIDKDLETSSNDNDTNQGEKIYTNMKEVAERVLGNGVIENIDDTSQNKQTLMSIDDELDDEFAALEADSDSLHDEKPANGTKSSSSSSSSSTSDSETDSDEGGDEGDTADGTLNGVRSAKLSSPKHPTPFVIRRDEGNGVGQEVDASTVDTRQPVVFPQVILKETSDVPTIGALPRAEEVFSRLILKETRQVPTSAQDVETLPPAEEDSPQKIRNAEEANLGDSQITPSKKPKLDNTSKRTDDEGISTPTGSSKVKNKPAAPVETKEERRMKNSLALFKKTIMLSKGEEADVTYARRTLTLLVSQCSRVIDSHPTHVLTLCQILVDMYLTLKISPISVVRGALTIFRATRSRRLMQETKWGLSWLCNQVLIRLMCFGDTSLKQNVLTVSESLTMSLVDECLQYLQGLLIEERKHIGDCLLVNKIQMQAQVATQHINRSHDKAFLAQICALHTHLCKSSGQLSRSRVLLFDIVRANPDIKGLYFAMVMVEIYPGILERSFDQECMERQMILKTTLQQAFVVLSGVASTRNELLLHLPSMMMLHRIADAIQMPELDQVDGTDPHLPKTNVEKLFDEFKASCQATSQDVSSTEFFAVAKSLEICTAVYGLDLIVQIFSIERCQKLFANANVESKRGIISVVGHIAMIIANDTASRSEQYLESVVDWFYELLLTKVTDMSTDDHLNMLVTCSTVCVELILEYSASIGLDARRRALCAIVKWFDTIPSDQLIDLSASFLRRLRLAVVAARPHMMPAVV</sequence>
<feature type="compositionally biased region" description="Polar residues" evidence="2">
    <location>
        <begin position="259"/>
        <end position="275"/>
    </location>
</feature>
<proteinExistence type="predicted"/>
<feature type="region of interest" description="Disordered" evidence="2">
    <location>
        <begin position="233"/>
        <end position="275"/>
    </location>
</feature>
<dbReference type="Proteomes" id="UP000198211">
    <property type="component" value="Unassembled WGS sequence"/>
</dbReference>
<dbReference type="EMBL" id="NBNE01000068">
    <property type="protein sequence ID" value="OWZ23380.1"/>
    <property type="molecule type" value="Genomic_DNA"/>
</dbReference>
<feature type="compositionally biased region" description="Basic and acidic residues" evidence="2">
    <location>
        <begin position="576"/>
        <end position="587"/>
    </location>
</feature>
<feature type="compositionally biased region" description="Low complexity" evidence="2">
    <location>
        <begin position="427"/>
        <end position="438"/>
    </location>
</feature>
<feature type="compositionally biased region" description="Basic and acidic residues" evidence="2">
    <location>
        <begin position="243"/>
        <end position="252"/>
    </location>
</feature>
<accession>A0A225X2G3</accession>